<dbReference type="AlphaFoldDB" id="A0AAN0Y8I2"/>
<feature type="transmembrane region" description="Helical" evidence="1">
    <location>
        <begin position="23"/>
        <end position="40"/>
    </location>
</feature>
<dbReference type="EMBL" id="CP016346">
    <property type="protein sequence ID" value="ANQ15160.1"/>
    <property type="molecule type" value="Genomic_DNA"/>
</dbReference>
<feature type="transmembrane region" description="Helical" evidence="1">
    <location>
        <begin position="46"/>
        <end position="66"/>
    </location>
</feature>
<keyword evidence="3" id="KW-1185">Reference proteome</keyword>
<dbReference type="PANTHER" id="PTHR34980:SF2">
    <property type="entry name" value="INNER MEMBRANE PROTEIN YHAH-RELATED"/>
    <property type="match status" value="1"/>
</dbReference>
<dbReference type="GO" id="GO:0005886">
    <property type="term" value="C:plasma membrane"/>
    <property type="evidence" value="ECO:0007669"/>
    <property type="project" value="TreeGrafter"/>
</dbReference>
<evidence type="ECO:0000313" key="2">
    <source>
        <dbReference type="EMBL" id="ANQ15160.1"/>
    </source>
</evidence>
<evidence type="ECO:0000313" key="3">
    <source>
        <dbReference type="Proteomes" id="UP000092741"/>
    </source>
</evidence>
<gene>
    <name evidence="2" type="ORF">BA890_20840</name>
</gene>
<dbReference type="GeneID" id="70914528"/>
<dbReference type="Pfam" id="PF05656">
    <property type="entry name" value="DUF805"/>
    <property type="match status" value="1"/>
</dbReference>
<evidence type="ECO:0000256" key="1">
    <source>
        <dbReference type="SAM" id="Phobius"/>
    </source>
</evidence>
<keyword evidence="1" id="KW-0812">Transmembrane</keyword>
<dbReference type="InterPro" id="IPR008523">
    <property type="entry name" value="DUF805"/>
</dbReference>
<reference evidence="2 3" key="1">
    <citation type="submission" date="2016-07" db="EMBL/GenBank/DDBJ databases">
        <title>Developing Vibrio natriegens as a novel, fast-growing host for biotechnology.</title>
        <authorList>
            <person name="Weinstock M.T."/>
            <person name="Hesek E.D."/>
            <person name="Wilson C.M."/>
            <person name="Gibson D.G."/>
        </authorList>
    </citation>
    <scope>NUCLEOTIDE SEQUENCE [LARGE SCALE GENOMIC DNA]</scope>
    <source>
        <strain evidence="2 3">ATCC 14048</strain>
    </source>
</reference>
<keyword evidence="1" id="KW-0472">Membrane</keyword>
<organism evidence="2 3">
    <name type="scientific">Vibrio natriegens NBRC 15636 = ATCC 14048 = DSM 759</name>
    <dbReference type="NCBI Taxonomy" id="1219067"/>
    <lineage>
        <taxon>Bacteria</taxon>
        <taxon>Pseudomonadati</taxon>
        <taxon>Pseudomonadota</taxon>
        <taxon>Gammaproteobacteria</taxon>
        <taxon>Vibrionales</taxon>
        <taxon>Vibrionaceae</taxon>
        <taxon>Vibrio</taxon>
    </lineage>
</organism>
<evidence type="ECO:0008006" key="4">
    <source>
        <dbReference type="Google" id="ProtNLM"/>
    </source>
</evidence>
<dbReference type="KEGG" id="vna:PN96_16995"/>
<dbReference type="Proteomes" id="UP000092741">
    <property type="component" value="Chromosome 2"/>
</dbReference>
<sequence length="119" mass="13281">MDWYLAVLKKYAVFNGRARRKEYWMFFLFNLLITIVLEIIDGLLGTALIGAVYGLAVLIPSIAVTVRRLHDIGRTGWWVLIGLIPLLGLIVLIIFAATEGNRGRNEYGSDPKEAGEAFA</sequence>
<name>A0AAN0Y8I2_VIBNA</name>
<proteinExistence type="predicted"/>
<keyword evidence="1" id="KW-1133">Transmembrane helix</keyword>
<dbReference type="PANTHER" id="PTHR34980">
    <property type="entry name" value="INNER MEMBRANE PROTEIN-RELATED-RELATED"/>
    <property type="match status" value="1"/>
</dbReference>
<feature type="transmembrane region" description="Helical" evidence="1">
    <location>
        <begin position="78"/>
        <end position="97"/>
    </location>
</feature>
<accession>A0AAN0Y8I2</accession>
<protein>
    <recommendedName>
        <fullName evidence="4">DUF805 domain-containing protein</fullName>
    </recommendedName>
</protein>
<dbReference type="RefSeq" id="WP_014233559.1">
    <property type="nucleotide sequence ID" value="NZ_ATFJ01000021.1"/>
</dbReference>